<dbReference type="InterPro" id="IPR014756">
    <property type="entry name" value="Ig_E-set"/>
</dbReference>
<evidence type="ECO:0000256" key="1">
    <source>
        <dbReference type="ARBA" id="ARBA00022729"/>
    </source>
</evidence>
<dbReference type="KEGG" id="smao:CAG99_00455"/>
<reference evidence="4 5" key="1">
    <citation type="submission" date="2017-05" db="EMBL/GenBank/DDBJ databases">
        <title>Complete genome sequence of Streptomyces sp. SCSIO 03032 revealed the diverse biosynthetic pathways for its bioactive secondary metabolites.</title>
        <authorList>
            <person name="Ma L."/>
            <person name="Zhu Y."/>
            <person name="Zhang W."/>
            <person name="Zhang G."/>
            <person name="Tian X."/>
            <person name="Zhang S."/>
            <person name="Zhang C."/>
        </authorList>
    </citation>
    <scope>NUCLEOTIDE SEQUENCE [LARGE SCALE GENOMIC DNA]</scope>
    <source>
        <strain evidence="4 5">SCSIO 03032</strain>
    </source>
</reference>
<dbReference type="AlphaFoldDB" id="A0A1W7CRU4"/>
<dbReference type="OrthoDB" id="5179374at2"/>
<name>A0A1W7CRU4_9ACTN</name>
<sequence>MYAETPTRRWTLRVIAPVLAGVVGLLALFLSPWSDSARAHGSIVDPASRNYGCWERWGHDHLNPAMQQQDPMCWQAFQANPNTMWNWMSLFRENLAGNFRGAIPDGKLCSAGDAQGGLASSLDRPGRWTTTDVGSNFSVHLYDTASHGADYFQVYVTKQGFDPTTDALGWDDLELVEQTGSYPPASDITFDVQAPGRSGHHIVYTIWQASHLDQTYFICSDVNFT</sequence>
<keyword evidence="5" id="KW-1185">Reference proteome</keyword>
<dbReference type="RefSeq" id="WP_086157033.1">
    <property type="nucleotide sequence ID" value="NZ_CP021121.1"/>
</dbReference>
<feature type="domain" description="Chitin-binding type-4" evidence="3">
    <location>
        <begin position="40"/>
        <end position="222"/>
    </location>
</feature>
<dbReference type="PANTHER" id="PTHR34823:SF1">
    <property type="entry name" value="CHITIN-BINDING TYPE-4 DOMAIN-CONTAINING PROTEIN"/>
    <property type="match status" value="1"/>
</dbReference>
<dbReference type="SUPFAM" id="SSF81296">
    <property type="entry name" value="E set domains"/>
    <property type="match status" value="1"/>
</dbReference>
<organism evidence="4 5">
    <name type="scientific">Streptomyces marincola</name>
    <dbReference type="NCBI Taxonomy" id="2878388"/>
    <lineage>
        <taxon>Bacteria</taxon>
        <taxon>Bacillati</taxon>
        <taxon>Actinomycetota</taxon>
        <taxon>Actinomycetes</taxon>
        <taxon>Kitasatosporales</taxon>
        <taxon>Streptomycetaceae</taxon>
        <taxon>Streptomyces</taxon>
    </lineage>
</organism>
<accession>A0A1W7CRU4</accession>
<feature type="transmembrane region" description="Helical" evidence="2">
    <location>
        <begin position="12"/>
        <end position="33"/>
    </location>
</feature>
<evidence type="ECO:0000313" key="4">
    <source>
        <dbReference type="EMBL" id="ARQ67513.1"/>
    </source>
</evidence>
<evidence type="ECO:0000313" key="5">
    <source>
        <dbReference type="Proteomes" id="UP000194218"/>
    </source>
</evidence>
<keyword evidence="2" id="KW-0472">Membrane</keyword>
<protein>
    <submittedName>
        <fullName evidence="4">Cellulose-binding protein</fullName>
    </submittedName>
</protein>
<keyword evidence="2" id="KW-1133">Transmembrane helix</keyword>
<evidence type="ECO:0000259" key="3">
    <source>
        <dbReference type="Pfam" id="PF03067"/>
    </source>
</evidence>
<evidence type="ECO:0000256" key="2">
    <source>
        <dbReference type="SAM" id="Phobius"/>
    </source>
</evidence>
<gene>
    <name evidence="4" type="ORF">CAG99_00455</name>
</gene>
<keyword evidence="2" id="KW-0812">Transmembrane</keyword>
<dbReference type="InterPro" id="IPR051024">
    <property type="entry name" value="GlcNAc_Chitin_IntDeg"/>
</dbReference>
<dbReference type="CDD" id="cd21177">
    <property type="entry name" value="LPMO_AA10"/>
    <property type="match status" value="1"/>
</dbReference>
<dbReference type="PANTHER" id="PTHR34823">
    <property type="entry name" value="GLCNAC-BINDING PROTEIN A"/>
    <property type="match status" value="1"/>
</dbReference>
<dbReference type="Pfam" id="PF03067">
    <property type="entry name" value="LPMO_10"/>
    <property type="match status" value="1"/>
</dbReference>
<keyword evidence="1" id="KW-0732">Signal</keyword>
<dbReference type="InterPro" id="IPR004302">
    <property type="entry name" value="Cellulose/chitin-bd_N"/>
</dbReference>
<proteinExistence type="predicted"/>
<dbReference type="Gene3D" id="2.70.50.50">
    <property type="entry name" value="chitin-binding protein cbp21"/>
    <property type="match status" value="1"/>
</dbReference>
<dbReference type="Proteomes" id="UP000194218">
    <property type="component" value="Chromosome"/>
</dbReference>
<dbReference type="EMBL" id="CP021121">
    <property type="protein sequence ID" value="ARQ67513.1"/>
    <property type="molecule type" value="Genomic_DNA"/>
</dbReference>